<dbReference type="EMBL" id="LT629973">
    <property type="protein sequence ID" value="SEH91180.1"/>
    <property type="molecule type" value="Genomic_DNA"/>
</dbReference>
<feature type="transmembrane region" description="Helical" evidence="1">
    <location>
        <begin position="24"/>
        <end position="47"/>
    </location>
</feature>
<dbReference type="AlphaFoldDB" id="A0A1H6LZX4"/>
<evidence type="ECO:0000256" key="1">
    <source>
        <dbReference type="SAM" id="Phobius"/>
    </source>
</evidence>
<keyword evidence="1" id="KW-0812">Transmembrane</keyword>
<dbReference type="Proteomes" id="UP000176204">
    <property type="component" value="Chromosome I"/>
</dbReference>
<gene>
    <name evidence="2" type="ORF">PYTT_1650</name>
</gene>
<evidence type="ECO:0000313" key="3">
    <source>
        <dbReference type="Proteomes" id="UP000176204"/>
    </source>
</evidence>
<sequence length="49" mass="5522">MEPEPDDRCYGEGDGNGKVMASSMFAGVLLGWVLVGWPVAVLPWLWLWW</sequence>
<keyword evidence="1" id="KW-1133">Transmembrane helix</keyword>
<organism evidence="2 3">
    <name type="scientific">Akkermansia glycaniphila</name>
    <dbReference type="NCBI Taxonomy" id="1679444"/>
    <lineage>
        <taxon>Bacteria</taxon>
        <taxon>Pseudomonadati</taxon>
        <taxon>Verrucomicrobiota</taxon>
        <taxon>Verrucomicrobiia</taxon>
        <taxon>Verrucomicrobiales</taxon>
        <taxon>Akkermansiaceae</taxon>
        <taxon>Akkermansia</taxon>
    </lineage>
</organism>
<keyword evidence="1" id="KW-0472">Membrane</keyword>
<dbReference type="KEGG" id="agl:PYTT_1650"/>
<protein>
    <submittedName>
        <fullName evidence="2">Uncharacterized protein</fullName>
    </submittedName>
</protein>
<dbReference type="STRING" id="1679444.PYTT_1650"/>
<name>A0A1H6LZX4_9BACT</name>
<reference evidence="3" key="1">
    <citation type="submission" date="2016-09" db="EMBL/GenBank/DDBJ databases">
        <authorList>
            <person name="Koehorst J."/>
        </authorList>
    </citation>
    <scope>NUCLEOTIDE SEQUENCE [LARGE SCALE GENOMIC DNA]</scope>
</reference>
<accession>A0A1H6LZX4</accession>
<evidence type="ECO:0000313" key="2">
    <source>
        <dbReference type="EMBL" id="SEH91180.1"/>
    </source>
</evidence>
<keyword evidence="3" id="KW-1185">Reference proteome</keyword>
<proteinExistence type="predicted"/>